<evidence type="ECO:0000259" key="3">
    <source>
        <dbReference type="SMART" id="SM00822"/>
    </source>
</evidence>
<accession>A0A7I7XYX3</accession>
<sequence>MTENSYAIVVGGASGLGAEIARTMAAHGYAVVIGDRNLGAAQELVAQLGDGGHAAAAVDVSDEDSVATFFESVTQRPDNFDVAVNCAGITALGLVTELPVAKFRRVVDVCLTGAFLFTQYAGRHIADGGAIISLSSLNARQPAVGMSAYCSAKAGLSMLTQVAALELGSRGVRVNAVAPGLVRTPLTSGALGVPGVESEYVENIPLGQPGTPQDIAQAVLYMAQAQWLTGEVLDLNGGAHMMRYPNVKAHFEAAQG</sequence>
<dbReference type="SMART" id="SM00822">
    <property type="entry name" value="PKS_KR"/>
    <property type="match status" value="1"/>
</dbReference>
<organism evidence="4 5">
    <name type="scientific">Mycolicibacterium confluentis</name>
    <dbReference type="NCBI Taxonomy" id="28047"/>
    <lineage>
        <taxon>Bacteria</taxon>
        <taxon>Bacillati</taxon>
        <taxon>Actinomycetota</taxon>
        <taxon>Actinomycetes</taxon>
        <taxon>Mycobacteriales</taxon>
        <taxon>Mycobacteriaceae</taxon>
        <taxon>Mycolicibacterium</taxon>
    </lineage>
</organism>
<dbReference type="Pfam" id="PF13561">
    <property type="entry name" value="adh_short_C2"/>
    <property type="match status" value="1"/>
</dbReference>
<dbReference type="Proteomes" id="UP000466931">
    <property type="component" value="Chromosome"/>
</dbReference>
<proteinExistence type="inferred from homology"/>
<dbReference type="CDD" id="cd05233">
    <property type="entry name" value="SDR_c"/>
    <property type="match status" value="1"/>
</dbReference>
<dbReference type="Gene3D" id="3.40.50.720">
    <property type="entry name" value="NAD(P)-binding Rossmann-like Domain"/>
    <property type="match status" value="1"/>
</dbReference>
<reference evidence="4" key="2">
    <citation type="submission" date="2020-02" db="EMBL/GenBank/DDBJ databases">
        <authorList>
            <person name="Matsumoto Y."/>
            <person name="Motooka D."/>
            <person name="Nakamura S."/>
        </authorList>
    </citation>
    <scope>NUCLEOTIDE SEQUENCE</scope>
    <source>
        <strain evidence="4">JCM 13671</strain>
    </source>
</reference>
<dbReference type="PRINTS" id="PR00080">
    <property type="entry name" value="SDRFAMILY"/>
</dbReference>
<evidence type="ECO:0000256" key="2">
    <source>
        <dbReference type="ARBA" id="ARBA00023002"/>
    </source>
</evidence>
<dbReference type="PROSITE" id="PS00061">
    <property type="entry name" value="ADH_SHORT"/>
    <property type="match status" value="1"/>
</dbReference>
<evidence type="ECO:0000313" key="4">
    <source>
        <dbReference type="EMBL" id="BBZ34548.1"/>
    </source>
</evidence>
<keyword evidence="5" id="KW-1185">Reference proteome</keyword>
<comment type="similarity">
    <text evidence="1">Belongs to the short-chain dehydrogenases/reductases (SDR) family.</text>
</comment>
<name>A0A7I7XYX3_9MYCO</name>
<dbReference type="InterPro" id="IPR020904">
    <property type="entry name" value="Sc_DH/Rdtase_CS"/>
</dbReference>
<dbReference type="FunFam" id="3.40.50.720:FF:000084">
    <property type="entry name" value="Short-chain dehydrogenase reductase"/>
    <property type="match status" value="1"/>
</dbReference>
<dbReference type="GO" id="GO:0016491">
    <property type="term" value="F:oxidoreductase activity"/>
    <property type="evidence" value="ECO:0007669"/>
    <property type="project" value="UniProtKB-KW"/>
</dbReference>
<dbReference type="RefSeq" id="WP_085148110.1">
    <property type="nucleotide sequence ID" value="NZ_AP022612.1"/>
</dbReference>
<feature type="domain" description="Ketoreductase" evidence="3">
    <location>
        <begin position="5"/>
        <end position="180"/>
    </location>
</feature>
<dbReference type="InterPro" id="IPR057326">
    <property type="entry name" value="KR_dom"/>
</dbReference>
<dbReference type="InterPro" id="IPR036291">
    <property type="entry name" value="NAD(P)-bd_dom_sf"/>
</dbReference>
<dbReference type="EMBL" id="AP022612">
    <property type="protein sequence ID" value="BBZ34548.1"/>
    <property type="molecule type" value="Genomic_DNA"/>
</dbReference>
<dbReference type="SUPFAM" id="SSF51735">
    <property type="entry name" value="NAD(P)-binding Rossmann-fold domains"/>
    <property type="match status" value="1"/>
</dbReference>
<dbReference type="PANTHER" id="PTHR43639:SF9">
    <property type="entry name" value="BLL5898 PROTEIN"/>
    <property type="match status" value="1"/>
</dbReference>
<dbReference type="OrthoDB" id="8991930at2"/>
<protein>
    <submittedName>
        <fullName evidence="4">Short-chain dehydrogenase</fullName>
    </submittedName>
</protein>
<gene>
    <name evidence="4" type="ORF">MCNF_31530</name>
</gene>
<dbReference type="PRINTS" id="PR00081">
    <property type="entry name" value="GDHRDH"/>
</dbReference>
<reference evidence="4" key="1">
    <citation type="journal article" date="2019" name="Emerg. Microbes Infect.">
        <title>Comprehensive subspecies identification of 175 nontuberculous mycobacteria species based on 7547 genomic profiles.</title>
        <authorList>
            <person name="Matsumoto Y."/>
            <person name="Kinjo T."/>
            <person name="Motooka D."/>
            <person name="Nabeya D."/>
            <person name="Jung N."/>
            <person name="Uechi K."/>
            <person name="Horii T."/>
            <person name="Iida T."/>
            <person name="Fujita J."/>
            <person name="Nakamura S."/>
        </authorList>
    </citation>
    <scope>NUCLEOTIDE SEQUENCE [LARGE SCALE GENOMIC DNA]</scope>
    <source>
        <strain evidence="4">JCM 13671</strain>
    </source>
</reference>
<dbReference type="InterPro" id="IPR002347">
    <property type="entry name" value="SDR_fam"/>
</dbReference>
<dbReference type="AlphaFoldDB" id="A0A7I7XYX3"/>
<keyword evidence="2" id="KW-0560">Oxidoreductase</keyword>
<evidence type="ECO:0000256" key="1">
    <source>
        <dbReference type="ARBA" id="ARBA00006484"/>
    </source>
</evidence>
<evidence type="ECO:0000313" key="5">
    <source>
        <dbReference type="Proteomes" id="UP000466931"/>
    </source>
</evidence>
<dbReference type="PANTHER" id="PTHR43639">
    <property type="entry name" value="OXIDOREDUCTASE, SHORT-CHAIN DEHYDROGENASE/REDUCTASE FAMILY (AFU_ORTHOLOGUE AFUA_5G02870)"/>
    <property type="match status" value="1"/>
</dbReference>